<comment type="catalytic activity">
    <reaction evidence="1">
        <text>(4aS,6R)-4a-hydroxy-L-erythro-5,6,7,8-tetrahydrobiopterin = (6R)-L-erythro-6,7-dihydrobiopterin + H2O</text>
        <dbReference type="Rhea" id="RHEA:11920"/>
        <dbReference type="ChEBI" id="CHEBI:15377"/>
        <dbReference type="ChEBI" id="CHEBI:15642"/>
        <dbReference type="ChEBI" id="CHEBI:43120"/>
        <dbReference type="EC" id="4.2.1.96"/>
    </reaction>
</comment>
<dbReference type="InterPro" id="IPR001533">
    <property type="entry name" value="Pterin_deHydtase"/>
</dbReference>
<dbReference type="STRING" id="1230905.A0A1G4K1L4"/>
<protein>
    <recommendedName>
        <fullName evidence="3">4a-hydroxytetrahydrobiopterin dehydratase</fullName>
        <ecNumber evidence="3">4.2.1.96</ecNumber>
    </recommendedName>
    <alternativeName>
        <fullName evidence="5">4-alpha-hydroxy-tetrahydropterin dehydratase</fullName>
    </alternativeName>
</protein>
<dbReference type="HAMAP" id="MF_00434">
    <property type="entry name" value="Pterin_4_alpha"/>
    <property type="match status" value="1"/>
</dbReference>
<evidence type="ECO:0000256" key="2">
    <source>
        <dbReference type="ARBA" id="ARBA00006472"/>
    </source>
</evidence>
<comment type="similarity">
    <text evidence="2">Belongs to the pterin-4-alpha-carbinolamine dehydratase family.</text>
</comment>
<dbReference type="GO" id="GO:0008124">
    <property type="term" value="F:4-alpha-hydroxytetrahydrobiopterin dehydratase activity"/>
    <property type="evidence" value="ECO:0007669"/>
    <property type="project" value="UniProtKB-EC"/>
</dbReference>
<dbReference type="Gene3D" id="3.30.1360.20">
    <property type="entry name" value="Transcriptional coactivator/pterin dehydratase"/>
    <property type="match status" value="1"/>
</dbReference>
<dbReference type="SUPFAM" id="SSF55248">
    <property type="entry name" value="PCD-like"/>
    <property type="match status" value="1"/>
</dbReference>
<sequence>MYNLIKRTPAKLLTSIELEGRLLKLPRWQLTDDIISRQLEFPDFEATWSFLNQVALRSHLWGHHPKIVTNYNQVLIELTTHDAGGITDVDAKLAARIDLYAMGREKCAENEL</sequence>
<dbReference type="InterPro" id="IPR036428">
    <property type="entry name" value="PCD_sf"/>
</dbReference>
<dbReference type="EC" id="4.2.1.96" evidence="3"/>
<keyword evidence="4" id="KW-0456">Lyase</keyword>
<dbReference type="EMBL" id="LT598467">
    <property type="protein sequence ID" value="SCU97457.1"/>
    <property type="molecule type" value="Genomic_DNA"/>
</dbReference>
<dbReference type="NCBIfam" id="NF002017">
    <property type="entry name" value="PRK00823.1-2"/>
    <property type="match status" value="1"/>
</dbReference>
<evidence type="ECO:0000256" key="4">
    <source>
        <dbReference type="ARBA" id="ARBA00023239"/>
    </source>
</evidence>
<gene>
    <name evidence="6" type="ORF">LAMI_0F10154G</name>
</gene>
<name>A0A1G4K1L4_9SACH</name>
<dbReference type="GO" id="GO:0006729">
    <property type="term" value="P:tetrahydrobiopterin biosynthetic process"/>
    <property type="evidence" value="ECO:0007669"/>
    <property type="project" value="InterPro"/>
</dbReference>
<dbReference type="Pfam" id="PF01329">
    <property type="entry name" value="Pterin_4a"/>
    <property type="match status" value="1"/>
</dbReference>
<evidence type="ECO:0000313" key="7">
    <source>
        <dbReference type="Proteomes" id="UP000191024"/>
    </source>
</evidence>
<proteinExistence type="inferred from homology"/>
<dbReference type="PANTHER" id="PTHR12599">
    <property type="entry name" value="PTERIN-4-ALPHA-CARBINOLAMINE DEHYDRATASE"/>
    <property type="match status" value="1"/>
</dbReference>
<dbReference type="OrthoDB" id="277398at2759"/>
<evidence type="ECO:0000256" key="1">
    <source>
        <dbReference type="ARBA" id="ARBA00001554"/>
    </source>
</evidence>
<keyword evidence="7" id="KW-1185">Reference proteome</keyword>
<dbReference type="AlphaFoldDB" id="A0A1G4K1L4"/>
<evidence type="ECO:0000256" key="5">
    <source>
        <dbReference type="ARBA" id="ARBA00030497"/>
    </source>
</evidence>
<organism evidence="6 7">
    <name type="scientific">Lachancea mirantina</name>
    <dbReference type="NCBI Taxonomy" id="1230905"/>
    <lineage>
        <taxon>Eukaryota</taxon>
        <taxon>Fungi</taxon>
        <taxon>Dikarya</taxon>
        <taxon>Ascomycota</taxon>
        <taxon>Saccharomycotina</taxon>
        <taxon>Saccharomycetes</taxon>
        <taxon>Saccharomycetales</taxon>
        <taxon>Saccharomycetaceae</taxon>
        <taxon>Lachancea</taxon>
    </lineage>
</organism>
<accession>A0A1G4K1L4</accession>
<dbReference type="CDD" id="cd00488">
    <property type="entry name" value="PCD_DCoH"/>
    <property type="match status" value="1"/>
</dbReference>
<dbReference type="Proteomes" id="UP000191024">
    <property type="component" value="Chromosome F"/>
</dbReference>
<evidence type="ECO:0000256" key="3">
    <source>
        <dbReference type="ARBA" id="ARBA00013252"/>
    </source>
</evidence>
<reference evidence="7" key="1">
    <citation type="submission" date="2016-03" db="EMBL/GenBank/DDBJ databases">
        <authorList>
            <person name="Devillers H."/>
        </authorList>
    </citation>
    <scope>NUCLEOTIDE SEQUENCE [LARGE SCALE GENOMIC DNA]</scope>
</reference>
<dbReference type="PANTHER" id="PTHR12599:SF0">
    <property type="entry name" value="PTERIN-4-ALPHA-CARBINOLAMINE DEHYDRATASE"/>
    <property type="match status" value="1"/>
</dbReference>
<evidence type="ECO:0000313" key="6">
    <source>
        <dbReference type="EMBL" id="SCU97457.1"/>
    </source>
</evidence>